<dbReference type="CDD" id="cd18186">
    <property type="entry name" value="BTB_POZ_ZBTB_KLHL-like"/>
    <property type="match status" value="1"/>
</dbReference>
<dbReference type="Gene3D" id="3.30.710.10">
    <property type="entry name" value="Potassium Channel Kv1.1, Chain A"/>
    <property type="match status" value="1"/>
</dbReference>
<name>A0A914QT74_9BILA</name>
<dbReference type="AlphaFoldDB" id="A0A914QT74"/>
<dbReference type="InterPro" id="IPR000210">
    <property type="entry name" value="BTB/POZ_dom"/>
</dbReference>
<dbReference type="Proteomes" id="UP000887578">
    <property type="component" value="Unplaced"/>
</dbReference>
<dbReference type="PROSITE" id="PS50097">
    <property type="entry name" value="BTB"/>
    <property type="match status" value="1"/>
</dbReference>
<evidence type="ECO:0000259" key="1">
    <source>
        <dbReference type="PROSITE" id="PS50097"/>
    </source>
</evidence>
<keyword evidence="2" id="KW-1185">Reference proteome</keyword>
<proteinExistence type="predicted"/>
<dbReference type="SUPFAM" id="SSF54695">
    <property type="entry name" value="POZ domain"/>
    <property type="match status" value="1"/>
</dbReference>
<dbReference type="Pfam" id="PF00651">
    <property type="entry name" value="BTB"/>
    <property type="match status" value="1"/>
</dbReference>
<reference evidence="3" key="1">
    <citation type="submission" date="2022-11" db="UniProtKB">
        <authorList>
            <consortium name="WormBaseParasite"/>
        </authorList>
    </citation>
    <scope>IDENTIFICATION</scope>
</reference>
<evidence type="ECO:0000313" key="3">
    <source>
        <dbReference type="WBParaSite" id="PDA_v2.g6977.t1"/>
    </source>
</evidence>
<dbReference type="InterPro" id="IPR011333">
    <property type="entry name" value="SKP1/BTB/POZ_sf"/>
</dbReference>
<protein>
    <submittedName>
        <fullName evidence="3">BTB domain-containing protein</fullName>
    </submittedName>
</protein>
<feature type="domain" description="BTB" evidence="1">
    <location>
        <begin position="178"/>
        <end position="240"/>
    </location>
</feature>
<organism evidence="2 3">
    <name type="scientific">Panagrolaimus davidi</name>
    <dbReference type="NCBI Taxonomy" id="227884"/>
    <lineage>
        <taxon>Eukaryota</taxon>
        <taxon>Metazoa</taxon>
        <taxon>Ecdysozoa</taxon>
        <taxon>Nematoda</taxon>
        <taxon>Chromadorea</taxon>
        <taxon>Rhabditida</taxon>
        <taxon>Tylenchina</taxon>
        <taxon>Panagrolaimomorpha</taxon>
        <taxon>Panagrolaimoidea</taxon>
        <taxon>Panagrolaimidae</taxon>
        <taxon>Panagrolaimus</taxon>
    </lineage>
</organism>
<evidence type="ECO:0000313" key="2">
    <source>
        <dbReference type="Proteomes" id="UP000887578"/>
    </source>
</evidence>
<dbReference type="SMART" id="SM00225">
    <property type="entry name" value="BTB"/>
    <property type="match status" value="1"/>
</dbReference>
<dbReference type="WBParaSite" id="PDA_v2.g6977.t1">
    <property type="protein sequence ID" value="PDA_v2.g6977.t1"/>
    <property type="gene ID" value="PDA_v2.g6977"/>
</dbReference>
<accession>A0A914QT74</accession>
<sequence>MASNSNSDASKPSPFKELQFKETWSINKMAFRNVRKVESDVFTTEDISYSFILNNKHRTDKEKMYFYMYVEVPHGKTVEVDYTLKCQNYTKRFIYFFPQTSLRGSNCFHCKNYQEKYLKSGWMDIAISGIFKIANAPPPSTPPPAPVSAVVAESPVPSLPASLLSMDSEKVVEFTQKHDFIVIVEDQEIRAHKSILRQHMTLFDTVFKVESPEHKINDLSFDVVKAAIGFCYGQEIPSFDIQKLIALFKFCQVNGMNDLLAVVEKEMSSKINTSNAVLLANASLKIRADKLHENCIKFLLENSLCKEIEFKGLDISLKAELFDRSH</sequence>